<dbReference type="PANTHER" id="PTHR46429">
    <property type="entry name" value="23S RRNA (GUANOSINE-2'-O-)-METHYLTRANSFERASE RLMB"/>
    <property type="match status" value="1"/>
</dbReference>
<comment type="caution">
    <text evidence="4">The sequence shown here is derived from an EMBL/GenBank/DDBJ whole genome shotgun (WGS) entry which is preliminary data.</text>
</comment>
<gene>
    <name evidence="4" type="ORF">COU07_03025</name>
</gene>
<dbReference type="SUPFAM" id="SSF75217">
    <property type="entry name" value="alpha/beta knot"/>
    <property type="match status" value="1"/>
</dbReference>
<dbReference type="GO" id="GO:0008173">
    <property type="term" value="F:RNA methyltransferase activity"/>
    <property type="evidence" value="ECO:0007669"/>
    <property type="project" value="InterPro"/>
</dbReference>
<sequence length="154" mass="16941">MVVVLVNIRSAWNVGSIFRSSDAAGIDKIFLCGITPEPIDRFGNPRKDIAKVALGAEKTVSWEKSSRVVKTIDKLKKDGYTIIAIEQNKNSCPYDKIKPKNKTAIVLGNEVKGLPLAVLKRADKIGEIPMRGKKESLNVSVAFGIIVFEMIKKT</sequence>
<dbReference type="AlphaFoldDB" id="A0A2H0URJ0"/>
<evidence type="ECO:0000313" key="5">
    <source>
        <dbReference type="Proteomes" id="UP000231157"/>
    </source>
</evidence>
<protein>
    <submittedName>
        <fullName evidence="4">RNA methyltransferase</fullName>
    </submittedName>
</protein>
<evidence type="ECO:0000256" key="1">
    <source>
        <dbReference type="ARBA" id="ARBA00022603"/>
    </source>
</evidence>
<name>A0A2H0URJ0_9BACT</name>
<dbReference type="InterPro" id="IPR001537">
    <property type="entry name" value="SpoU_MeTrfase"/>
</dbReference>
<dbReference type="Pfam" id="PF00588">
    <property type="entry name" value="SpoU_methylase"/>
    <property type="match status" value="1"/>
</dbReference>
<accession>A0A2H0URJ0</accession>
<dbReference type="InterPro" id="IPR004441">
    <property type="entry name" value="rRNA_MeTrfase_TrmH"/>
</dbReference>
<dbReference type="GO" id="GO:0032259">
    <property type="term" value="P:methylation"/>
    <property type="evidence" value="ECO:0007669"/>
    <property type="project" value="UniProtKB-KW"/>
</dbReference>
<proteinExistence type="predicted"/>
<dbReference type="Gene3D" id="3.40.1280.10">
    <property type="match status" value="1"/>
</dbReference>
<reference evidence="5" key="1">
    <citation type="submission" date="2017-09" db="EMBL/GenBank/DDBJ databases">
        <title>Depth-based differentiation of microbial function through sediment-hosted aquifers and enrichment of novel symbionts in the deep terrestrial subsurface.</title>
        <authorList>
            <person name="Probst A.J."/>
            <person name="Ladd B."/>
            <person name="Jarett J.K."/>
            <person name="Geller-Mcgrath D.E."/>
            <person name="Sieber C.M.K."/>
            <person name="Emerson J.B."/>
            <person name="Anantharaman K."/>
            <person name="Thomas B.C."/>
            <person name="Malmstrom R."/>
            <person name="Stieglmeier M."/>
            <person name="Klingl A."/>
            <person name="Woyke T."/>
            <person name="Ryan C.M."/>
            <person name="Banfield J.F."/>
        </authorList>
    </citation>
    <scope>NUCLEOTIDE SEQUENCE [LARGE SCALE GENOMIC DNA]</scope>
</reference>
<evidence type="ECO:0000256" key="2">
    <source>
        <dbReference type="ARBA" id="ARBA00022679"/>
    </source>
</evidence>
<dbReference type="GO" id="GO:0006396">
    <property type="term" value="P:RNA processing"/>
    <property type="evidence" value="ECO:0007669"/>
    <property type="project" value="InterPro"/>
</dbReference>
<organism evidence="4 5">
    <name type="scientific">Candidatus Harrisonbacteria bacterium CG10_big_fil_rev_8_21_14_0_10_40_38</name>
    <dbReference type="NCBI Taxonomy" id="1974583"/>
    <lineage>
        <taxon>Bacteria</taxon>
        <taxon>Candidatus Harrisoniibacteriota</taxon>
    </lineage>
</organism>
<dbReference type="GO" id="GO:0003723">
    <property type="term" value="F:RNA binding"/>
    <property type="evidence" value="ECO:0007669"/>
    <property type="project" value="InterPro"/>
</dbReference>
<dbReference type="PANTHER" id="PTHR46429:SF1">
    <property type="entry name" value="23S RRNA (GUANOSINE-2'-O-)-METHYLTRANSFERASE RLMB"/>
    <property type="match status" value="1"/>
</dbReference>
<evidence type="ECO:0000259" key="3">
    <source>
        <dbReference type="Pfam" id="PF00588"/>
    </source>
</evidence>
<evidence type="ECO:0000313" key="4">
    <source>
        <dbReference type="EMBL" id="PIR89039.1"/>
    </source>
</evidence>
<keyword evidence="2 4" id="KW-0808">Transferase</keyword>
<dbReference type="InterPro" id="IPR029028">
    <property type="entry name" value="Alpha/beta_knot_MTases"/>
</dbReference>
<dbReference type="GO" id="GO:0005829">
    <property type="term" value="C:cytosol"/>
    <property type="evidence" value="ECO:0007669"/>
    <property type="project" value="TreeGrafter"/>
</dbReference>
<feature type="domain" description="tRNA/rRNA methyltransferase SpoU type" evidence="3">
    <location>
        <begin position="1"/>
        <end position="147"/>
    </location>
</feature>
<dbReference type="EMBL" id="PFAZ01000008">
    <property type="protein sequence ID" value="PIR89039.1"/>
    <property type="molecule type" value="Genomic_DNA"/>
</dbReference>
<dbReference type="Proteomes" id="UP000231157">
    <property type="component" value="Unassembled WGS sequence"/>
</dbReference>
<keyword evidence="1 4" id="KW-0489">Methyltransferase</keyword>
<dbReference type="InterPro" id="IPR029026">
    <property type="entry name" value="tRNA_m1G_MTases_N"/>
</dbReference>